<dbReference type="PANTHER" id="PTHR23407">
    <property type="entry name" value="ATPASE INHIBITOR/5-FORMYLTETRAHYDROFOLATE CYCLO-LIGASE"/>
    <property type="match status" value="1"/>
</dbReference>
<evidence type="ECO:0000256" key="4">
    <source>
        <dbReference type="RuleBase" id="RU361279"/>
    </source>
</evidence>
<keyword evidence="4" id="KW-0460">Magnesium</keyword>
<dbReference type="PIRSF" id="PIRSF006806">
    <property type="entry name" value="FTHF_cligase"/>
    <property type="match status" value="1"/>
</dbReference>
<keyword evidence="5" id="KW-0436">Ligase</keyword>
<dbReference type="Pfam" id="PF01812">
    <property type="entry name" value="5-FTHF_cyc-lig"/>
    <property type="match status" value="1"/>
</dbReference>
<evidence type="ECO:0000313" key="5">
    <source>
        <dbReference type="EMBL" id="MBD7943879.1"/>
    </source>
</evidence>
<dbReference type="EMBL" id="JACSQO010000002">
    <property type="protein sequence ID" value="MBD7943879.1"/>
    <property type="molecule type" value="Genomic_DNA"/>
</dbReference>
<evidence type="ECO:0000256" key="1">
    <source>
        <dbReference type="ARBA" id="ARBA00010638"/>
    </source>
</evidence>
<dbReference type="InterPro" id="IPR002698">
    <property type="entry name" value="FTHF_cligase"/>
</dbReference>
<accession>A0ABR8R7W6</accession>
<organism evidence="5 6">
    <name type="scientific">Psychrobacillus faecigallinarum</name>
    <dbReference type="NCBI Taxonomy" id="2762235"/>
    <lineage>
        <taxon>Bacteria</taxon>
        <taxon>Bacillati</taxon>
        <taxon>Bacillota</taxon>
        <taxon>Bacilli</taxon>
        <taxon>Bacillales</taxon>
        <taxon>Bacillaceae</taxon>
        <taxon>Psychrobacillus</taxon>
    </lineage>
</organism>
<dbReference type="EC" id="6.3.3.2" evidence="4"/>
<evidence type="ECO:0000256" key="2">
    <source>
        <dbReference type="ARBA" id="ARBA00022741"/>
    </source>
</evidence>
<reference evidence="5 6" key="1">
    <citation type="submission" date="2020-08" db="EMBL/GenBank/DDBJ databases">
        <title>A Genomic Blueprint of the Chicken Gut Microbiome.</title>
        <authorList>
            <person name="Gilroy R."/>
            <person name="Ravi A."/>
            <person name="Getino M."/>
            <person name="Pursley I."/>
            <person name="Horton D.L."/>
            <person name="Alikhan N.-F."/>
            <person name="Baker D."/>
            <person name="Gharbi K."/>
            <person name="Hall N."/>
            <person name="Watson M."/>
            <person name="Adriaenssens E.M."/>
            <person name="Foster-Nyarko E."/>
            <person name="Jarju S."/>
            <person name="Secka A."/>
            <person name="Antonio M."/>
            <person name="Oren A."/>
            <person name="Chaudhuri R."/>
            <person name="La Ragione R.M."/>
            <person name="Hildebrand F."/>
            <person name="Pallen M.J."/>
        </authorList>
    </citation>
    <scope>NUCLEOTIDE SEQUENCE [LARGE SCALE GENOMIC DNA]</scope>
    <source>
        <strain evidence="5 6">Sa2BUA9</strain>
    </source>
</reference>
<dbReference type="SUPFAM" id="SSF100950">
    <property type="entry name" value="NagB/RpiA/CoA transferase-like"/>
    <property type="match status" value="1"/>
</dbReference>
<dbReference type="InterPro" id="IPR024185">
    <property type="entry name" value="FTHF_cligase-like_sf"/>
</dbReference>
<gene>
    <name evidence="5" type="ORF">H9650_07075</name>
</gene>
<keyword evidence="3 4" id="KW-0067">ATP-binding</keyword>
<comment type="similarity">
    <text evidence="1 4">Belongs to the 5-formyltetrahydrofolate cyclo-ligase family.</text>
</comment>
<protein>
    <recommendedName>
        <fullName evidence="4">5-formyltetrahydrofolate cyclo-ligase</fullName>
        <ecNumber evidence="4">6.3.3.2</ecNumber>
    </recommendedName>
</protein>
<keyword evidence="4" id="KW-0479">Metal-binding</keyword>
<keyword evidence="6" id="KW-1185">Reference proteome</keyword>
<dbReference type="GO" id="GO:0030272">
    <property type="term" value="F:5-formyltetrahydrofolate cyclo-ligase activity"/>
    <property type="evidence" value="ECO:0007669"/>
    <property type="project" value="UniProtKB-EC"/>
</dbReference>
<comment type="cofactor">
    <cofactor evidence="4">
        <name>Mg(2+)</name>
        <dbReference type="ChEBI" id="CHEBI:18420"/>
    </cofactor>
</comment>
<dbReference type="PANTHER" id="PTHR23407:SF1">
    <property type="entry name" value="5-FORMYLTETRAHYDROFOLATE CYCLO-LIGASE"/>
    <property type="match status" value="1"/>
</dbReference>
<evidence type="ECO:0000256" key="3">
    <source>
        <dbReference type="ARBA" id="ARBA00022840"/>
    </source>
</evidence>
<comment type="caution">
    <text evidence="5">The sequence shown here is derived from an EMBL/GenBank/DDBJ whole genome shotgun (WGS) entry which is preliminary data.</text>
</comment>
<proteinExistence type="inferred from homology"/>
<comment type="catalytic activity">
    <reaction evidence="4">
        <text>(6S)-5-formyl-5,6,7,8-tetrahydrofolate + ATP = (6R)-5,10-methenyltetrahydrofolate + ADP + phosphate</text>
        <dbReference type="Rhea" id="RHEA:10488"/>
        <dbReference type="ChEBI" id="CHEBI:30616"/>
        <dbReference type="ChEBI" id="CHEBI:43474"/>
        <dbReference type="ChEBI" id="CHEBI:57455"/>
        <dbReference type="ChEBI" id="CHEBI:57457"/>
        <dbReference type="ChEBI" id="CHEBI:456216"/>
        <dbReference type="EC" id="6.3.3.2"/>
    </reaction>
</comment>
<dbReference type="Gene3D" id="3.40.50.10420">
    <property type="entry name" value="NagB/RpiA/CoA transferase-like"/>
    <property type="match status" value="1"/>
</dbReference>
<dbReference type="InterPro" id="IPR037171">
    <property type="entry name" value="NagB/RpiA_transferase-like"/>
</dbReference>
<sequence length="196" mass="22396">MSKQLMRKNMKDKLSRLDSDLYILYSEQIKTNFIKEISSLNVRTIGLTISAFPEVNTEGIIHALWELGRTVVVPKCTPQDRSMTFYRIEDYNQLETVYMNLKEPNPKLTTAVEPSSIDLLIVPGIVYSKSGYRIGYGGGYYDRFLSNYKGKSMSLAFDMQLVDEIVSEDFDLPVDSIITERTTIMCKENREMGGLT</sequence>
<evidence type="ECO:0000313" key="6">
    <source>
        <dbReference type="Proteomes" id="UP000640786"/>
    </source>
</evidence>
<dbReference type="RefSeq" id="WP_144535949.1">
    <property type="nucleotide sequence ID" value="NZ_JACSQO010000002.1"/>
</dbReference>
<keyword evidence="2 4" id="KW-0547">Nucleotide-binding</keyword>
<dbReference type="Proteomes" id="UP000640786">
    <property type="component" value="Unassembled WGS sequence"/>
</dbReference>
<dbReference type="NCBIfam" id="TIGR02727">
    <property type="entry name" value="MTHFS_bact"/>
    <property type="match status" value="1"/>
</dbReference>
<name>A0ABR8R7W6_9BACI</name>